<sequence length="164" mass="19039">MGTIEELKKLMEHLEKAEKDKEMAEKELRRVMADSLENIKDIYLALQRYVLKDNIILKSYDGRTFSIGEGILISDKGIEEKIVLKPDRRLILYKLSGNNVMETDLDAGNIEEYISIDNLFANVMDTLTTTIQKNEKEVLRYSSMITKIERYTQDLKNIITTQDN</sequence>
<organism evidence="2 3">
    <name type="scientific">Calorimonas adulescens</name>
    <dbReference type="NCBI Taxonomy" id="2606906"/>
    <lineage>
        <taxon>Bacteria</taxon>
        <taxon>Bacillati</taxon>
        <taxon>Bacillota</taxon>
        <taxon>Clostridia</taxon>
        <taxon>Thermoanaerobacterales</taxon>
        <taxon>Thermoanaerobacteraceae</taxon>
        <taxon>Calorimonas</taxon>
    </lineage>
</organism>
<evidence type="ECO:0000256" key="1">
    <source>
        <dbReference type="SAM" id="Coils"/>
    </source>
</evidence>
<proteinExistence type="predicted"/>
<dbReference type="AlphaFoldDB" id="A0A5D8QI06"/>
<protein>
    <submittedName>
        <fullName evidence="2">Uncharacterized protein</fullName>
    </submittedName>
</protein>
<dbReference type="RefSeq" id="WP_149544383.1">
    <property type="nucleotide sequence ID" value="NZ_VTPS01000002.1"/>
</dbReference>
<comment type="caution">
    <text evidence="2">The sequence shown here is derived from an EMBL/GenBank/DDBJ whole genome shotgun (WGS) entry which is preliminary data.</text>
</comment>
<keyword evidence="3" id="KW-1185">Reference proteome</keyword>
<evidence type="ECO:0000313" key="3">
    <source>
        <dbReference type="Proteomes" id="UP000322976"/>
    </source>
</evidence>
<keyword evidence="1" id="KW-0175">Coiled coil</keyword>
<name>A0A5D8QI06_9THEO</name>
<reference evidence="2 3" key="1">
    <citation type="submission" date="2019-08" db="EMBL/GenBank/DDBJ databases">
        <title>Calorimonas adulescens gen. nov., sp. nov., an anaerobic thermophilic bacterium from Sakhalin hot spring.</title>
        <authorList>
            <person name="Khomyakova M.A."/>
            <person name="Merkel A.Y."/>
            <person name="Novikov A."/>
            <person name="Bonch-Osmolovskaya E.A."/>
            <person name="Slobodkin A.I."/>
        </authorList>
    </citation>
    <scope>NUCLEOTIDE SEQUENCE [LARGE SCALE GENOMIC DNA]</scope>
    <source>
        <strain evidence="2 3">A05MB</strain>
    </source>
</reference>
<dbReference type="Proteomes" id="UP000322976">
    <property type="component" value="Unassembled WGS sequence"/>
</dbReference>
<feature type="coiled-coil region" evidence="1">
    <location>
        <begin position="4"/>
        <end position="34"/>
    </location>
</feature>
<dbReference type="EMBL" id="VTPS01000002">
    <property type="protein sequence ID" value="TZE83193.1"/>
    <property type="molecule type" value="Genomic_DNA"/>
</dbReference>
<accession>A0A5D8QI06</accession>
<gene>
    <name evidence="2" type="ORF">FWJ32_02430</name>
</gene>
<evidence type="ECO:0000313" key="2">
    <source>
        <dbReference type="EMBL" id="TZE83193.1"/>
    </source>
</evidence>